<accession>A0A1W1H4I2</accession>
<gene>
    <name evidence="2" type="ORF">SAMN04488690_4180</name>
</gene>
<dbReference type="RefSeq" id="WP_139785009.1">
    <property type="nucleotide sequence ID" value="NZ_FWEU01000008.1"/>
</dbReference>
<proteinExistence type="predicted"/>
<dbReference type="Proteomes" id="UP000191133">
    <property type="component" value="Unassembled WGS sequence"/>
</dbReference>
<reference evidence="3" key="1">
    <citation type="submission" date="2016-10" db="EMBL/GenBank/DDBJ databases">
        <authorList>
            <person name="Varghese N."/>
        </authorList>
    </citation>
    <scope>NUCLEOTIDE SEQUENCE [LARGE SCALE GENOMIC DNA]</scope>
    <source>
        <strain evidence="3">92MFCol6.1</strain>
    </source>
</reference>
<dbReference type="EMBL" id="FWEU01000008">
    <property type="protein sequence ID" value="SLM26411.1"/>
    <property type="molecule type" value="Genomic_DNA"/>
</dbReference>
<dbReference type="AlphaFoldDB" id="A0A1W1H4I2"/>
<evidence type="ECO:0000313" key="2">
    <source>
        <dbReference type="EMBL" id="SLM26411.1"/>
    </source>
</evidence>
<organism evidence="2 3">
    <name type="scientific">Stenotrophomonas indicatrix</name>
    <dbReference type="NCBI Taxonomy" id="2045451"/>
    <lineage>
        <taxon>Bacteria</taxon>
        <taxon>Pseudomonadati</taxon>
        <taxon>Pseudomonadota</taxon>
        <taxon>Gammaproteobacteria</taxon>
        <taxon>Lysobacterales</taxon>
        <taxon>Lysobacteraceae</taxon>
        <taxon>Stenotrophomonas</taxon>
    </lineage>
</organism>
<feature type="compositionally biased region" description="Basic and acidic residues" evidence="1">
    <location>
        <begin position="37"/>
        <end position="52"/>
    </location>
</feature>
<evidence type="ECO:0000313" key="3">
    <source>
        <dbReference type="Proteomes" id="UP000191133"/>
    </source>
</evidence>
<evidence type="ECO:0000256" key="1">
    <source>
        <dbReference type="SAM" id="MobiDB-lite"/>
    </source>
</evidence>
<feature type="region of interest" description="Disordered" evidence="1">
    <location>
        <begin position="37"/>
        <end position="76"/>
    </location>
</feature>
<sequence length="137" mass="15448">MHHQSQSIPPTLLKLEHLRIRNDLYFVARRALSERRRELNDQRKSIRQEMETASKSFSGRELTVGVGRPTNLGGKTLDEHRHETLAKLQRWMAAVDAVDAIVAAAYDELSASSGDVRAYQAASQHLQQTVADWGLSQ</sequence>
<name>A0A1W1H4I2_9GAMM</name>
<protein>
    <submittedName>
        <fullName evidence="2">Uncharacterized protein</fullName>
    </submittedName>
</protein>